<name>A0AAV1XC00_LUPLU</name>
<reference evidence="1 2" key="1">
    <citation type="submission" date="2024-03" db="EMBL/GenBank/DDBJ databases">
        <authorList>
            <person name="Martinez-Hernandez J."/>
        </authorList>
    </citation>
    <scope>NUCLEOTIDE SEQUENCE [LARGE SCALE GENOMIC DNA]</scope>
</reference>
<dbReference type="Proteomes" id="UP001497480">
    <property type="component" value="Unassembled WGS sequence"/>
</dbReference>
<dbReference type="EMBL" id="CAXHTB010000013">
    <property type="protein sequence ID" value="CAL0318699.1"/>
    <property type="molecule type" value="Genomic_DNA"/>
</dbReference>
<evidence type="ECO:0000313" key="1">
    <source>
        <dbReference type="EMBL" id="CAL0318699.1"/>
    </source>
</evidence>
<evidence type="ECO:0000313" key="2">
    <source>
        <dbReference type="Proteomes" id="UP001497480"/>
    </source>
</evidence>
<protein>
    <submittedName>
        <fullName evidence="1">Uncharacterized protein</fullName>
    </submittedName>
</protein>
<accession>A0AAV1XC00</accession>
<organism evidence="1 2">
    <name type="scientific">Lupinus luteus</name>
    <name type="common">European yellow lupine</name>
    <dbReference type="NCBI Taxonomy" id="3873"/>
    <lineage>
        <taxon>Eukaryota</taxon>
        <taxon>Viridiplantae</taxon>
        <taxon>Streptophyta</taxon>
        <taxon>Embryophyta</taxon>
        <taxon>Tracheophyta</taxon>
        <taxon>Spermatophyta</taxon>
        <taxon>Magnoliopsida</taxon>
        <taxon>eudicotyledons</taxon>
        <taxon>Gunneridae</taxon>
        <taxon>Pentapetalae</taxon>
        <taxon>rosids</taxon>
        <taxon>fabids</taxon>
        <taxon>Fabales</taxon>
        <taxon>Fabaceae</taxon>
        <taxon>Papilionoideae</taxon>
        <taxon>50 kb inversion clade</taxon>
        <taxon>genistoids sensu lato</taxon>
        <taxon>core genistoids</taxon>
        <taxon>Genisteae</taxon>
        <taxon>Lupinus</taxon>
    </lineage>
</organism>
<keyword evidence="2" id="KW-1185">Reference proteome</keyword>
<sequence length="107" mass="12301">MAEDFSLANMKTIKFGLRVEHHVLDSSNSELDRMNVAEEGDSKRNMDVETLMGRIQALLATRSNNTMRRFEVHENNLNSKLGGMVDSEFEYIHTHLSRLESNFPRMG</sequence>
<dbReference type="AlphaFoldDB" id="A0AAV1XC00"/>
<gene>
    <name evidence="1" type="ORF">LLUT_LOCUS19759</name>
</gene>
<comment type="caution">
    <text evidence="1">The sequence shown here is derived from an EMBL/GenBank/DDBJ whole genome shotgun (WGS) entry which is preliminary data.</text>
</comment>
<proteinExistence type="predicted"/>